<dbReference type="AlphaFoldDB" id="A0A5M6D9V2"/>
<dbReference type="SMART" id="SM00855">
    <property type="entry name" value="PGAM"/>
    <property type="match status" value="1"/>
</dbReference>
<dbReference type="InterPro" id="IPR013078">
    <property type="entry name" value="His_Pase_superF_clade-1"/>
</dbReference>
<keyword evidence="3" id="KW-1185">Reference proteome</keyword>
<dbReference type="SUPFAM" id="SSF53254">
    <property type="entry name" value="Phosphoglycerate mutase-like"/>
    <property type="match status" value="1"/>
</dbReference>
<comment type="caution">
    <text evidence="2">The sequence shown here is derived from an EMBL/GenBank/DDBJ whole genome shotgun (WGS) entry which is preliminary data.</text>
</comment>
<reference evidence="2 3" key="1">
    <citation type="submission" date="2019-08" db="EMBL/GenBank/DDBJ databases">
        <authorList>
            <person name="Dhanesh K."/>
            <person name="Kumar G."/>
            <person name="Sasikala C."/>
            <person name="Venkata Ramana C."/>
        </authorList>
    </citation>
    <scope>NUCLEOTIDE SEQUENCE [LARGE SCALE GENOMIC DNA]</scope>
    <source>
        <strain evidence="2 3">JC645</strain>
    </source>
</reference>
<accession>A0A5M6D9V2</accession>
<dbReference type="PANTHER" id="PTHR48100:SF1">
    <property type="entry name" value="HISTIDINE PHOSPHATASE FAMILY PROTEIN-RELATED"/>
    <property type="match status" value="1"/>
</dbReference>
<dbReference type="InterPro" id="IPR029033">
    <property type="entry name" value="His_PPase_superfam"/>
</dbReference>
<gene>
    <name evidence="2" type="ORF">FYK55_08195</name>
</gene>
<organism evidence="2 3">
    <name type="scientific">Roseiconus nitratireducens</name>
    <dbReference type="NCBI Taxonomy" id="2605748"/>
    <lineage>
        <taxon>Bacteria</taxon>
        <taxon>Pseudomonadati</taxon>
        <taxon>Planctomycetota</taxon>
        <taxon>Planctomycetia</taxon>
        <taxon>Pirellulales</taxon>
        <taxon>Pirellulaceae</taxon>
        <taxon>Roseiconus</taxon>
    </lineage>
</organism>
<evidence type="ECO:0000313" key="2">
    <source>
        <dbReference type="EMBL" id="KAA5544321.1"/>
    </source>
</evidence>
<feature type="region of interest" description="Disordered" evidence="1">
    <location>
        <begin position="1"/>
        <end position="61"/>
    </location>
</feature>
<sequence>MWPTRSNRFCPGTSWRSPKPFRSDARFDSNASVGNAADEPTTSTGESRVRQRLGGSRRRRQTTWHCRLRRGSRNGFVFRRRDRADVADQRLAGAGGDVGVLLRRTRLESPSRIPAVRAVFGAVGPGGLAVDAVGFDQRILVSTTRRRIRASRYRSGVMQLYLIRHAESQNNARPTYLRVEDPEITPVGRLQAQHLADWLATLKIDAMITSPFLRTLQTALPILTATQVNLDVWHHVFERGGCFRGHDETNFAGAMGMGRAHILRLLAEFERRCRLEASIDDSGWWGGRDRETDQEAEQRAKRICDRLLSTFQNGEVVVLLIHADFKRLMLTEMIGETIDVTGLGPMRNAGITKLNRIDERWQLDYFNSVTHLPAKLITGNEH</sequence>
<name>A0A5M6D9V2_9BACT</name>
<dbReference type="InterPro" id="IPR050275">
    <property type="entry name" value="PGM_Phosphatase"/>
</dbReference>
<evidence type="ECO:0008006" key="4">
    <source>
        <dbReference type="Google" id="ProtNLM"/>
    </source>
</evidence>
<evidence type="ECO:0000256" key="1">
    <source>
        <dbReference type="SAM" id="MobiDB-lite"/>
    </source>
</evidence>
<dbReference type="GO" id="GO:0005737">
    <property type="term" value="C:cytoplasm"/>
    <property type="evidence" value="ECO:0007669"/>
    <property type="project" value="TreeGrafter"/>
</dbReference>
<protein>
    <recommendedName>
        <fullName evidence="4">Histidine phosphatase family protein</fullName>
    </recommendedName>
</protein>
<evidence type="ECO:0000313" key="3">
    <source>
        <dbReference type="Proteomes" id="UP000324479"/>
    </source>
</evidence>
<dbReference type="EMBL" id="VWOX01000004">
    <property type="protein sequence ID" value="KAA5544321.1"/>
    <property type="molecule type" value="Genomic_DNA"/>
</dbReference>
<dbReference type="CDD" id="cd07067">
    <property type="entry name" value="HP_PGM_like"/>
    <property type="match status" value="1"/>
</dbReference>
<dbReference type="PANTHER" id="PTHR48100">
    <property type="entry name" value="BROAD-SPECIFICITY PHOSPHATASE YOR283W-RELATED"/>
    <property type="match status" value="1"/>
</dbReference>
<dbReference type="Pfam" id="PF00300">
    <property type="entry name" value="His_Phos_1"/>
    <property type="match status" value="1"/>
</dbReference>
<dbReference type="Proteomes" id="UP000324479">
    <property type="component" value="Unassembled WGS sequence"/>
</dbReference>
<dbReference type="GO" id="GO:0016791">
    <property type="term" value="F:phosphatase activity"/>
    <property type="evidence" value="ECO:0007669"/>
    <property type="project" value="TreeGrafter"/>
</dbReference>
<dbReference type="Gene3D" id="3.40.50.1240">
    <property type="entry name" value="Phosphoglycerate mutase-like"/>
    <property type="match status" value="1"/>
</dbReference>
<proteinExistence type="predicted"/>